<organism evidence="3 4">
    <name type="scientific">Cutibacterium granulosum</name>
    <dbReference type="NCBI Taxonomy" id="33011"/>
    <lineage>
        <taxon>Bacteria</taxon>
        <taxon>Bacillati</taxon>
        <taxon>Actinomycetota</taxon>
        <taxon>Actinomycetes</taxon>
        <taxon>Propionibacteriales</taxon>
        <taxon>Propionibacteriaceae</taxon>
        <taxon>Cutibacterium</taxon>
    </lineage>
</organism>
<dbReference type="InterPro" id="IPR050275">
    <property type="entry name" value="PGM_Phosphatase"/>
</dbReference>
<dbReference type="Gene3D" id="3.40.50.1240">
    <property type="entry name" value="Phosphoglycerate mutase-like"/>
    <property type="match status" value="1"/>
</dbReference>
<dbReference type="CDD" id="cd07067">
    <property type="entry name" value="HP_PGM_like"/>
    <property type="match status" value="1"/>
</dbReference>
<dbReference type="InterPro" id="IPR029033">
    <property type="entry name" value="His_PPase_superfam"/>
</dbReference>
<proteinExistence type="predicted"/>
<dbReference type="PANTHER" id="PTHR48100">
    <property type="entry name" value="BROAD-SPECIFICITY PHOSPHATASE YOR283W-RELATED"/>
    <property type="match status" value="1"/>
</dbReference>
<dbReference type="RefSeq" id="WP_021104440.1">
    <property type="nucleotide sequence ID" value="NZ_LT906441.1"/>
</dbReference>
<protein>
    <submittedName>
        <fullName evidence="3">Phosphoglyceromutase</fullName>
    </submittedName>
</protein>
<dbReference type="InterPro" id="IPR013078">
    <property type="entry name" value="His_Pase_superF_clade-1"/>
</dbReference>
<dbReference type="GO" id="GO:0016791">
    <property type="term" value="F:phosphatase activity"/>
    <property type="evidence" value="ECO:0007669"/>
    <property type="project" value="TreeGrafter"/>
</dbReference>
<evidence type="ECO:0000256" key="1">
    <source>
        <dbReference type="PIRSR" id="PIRSR613078-1"/>
    </source>
</evidence>
<feature type="binding site" evidence="2">
    <location>
        <begin position="11"/>
        <end position="18"/>
    </location>
    <ligand>
        <name>substrate</name>
    </ligand>
</feature>
<feature type="active site" description="Tele-phosphohistidine intermediate" evidence="1">
    <location>
        <position position="12"/>
    </location>
</feature>
<feature type="active site" description="Proton donor/acceptor" evidence="1">
    <location>
        <position position="85"/>
    </location>
</feature>
<dbReference type="KEGG" id="cgrn:4412665_01007"/>
<evidence type="ECO:0000256" key="2">
    <source>
        <dbReference type="PIRSR" id="PIRSR613078-2"/>
    </source>
</evidence>
<feature type="binding site" evidence="2">
    <location>
        <position position="61"/>
    </location>
    <ligand>
        <name>substrate</name>
    </ligand>
</feature>
<dbReference type="SMART" id="SM00855">
    <property type="entry name" value="PGAM"/>
    <property type="match status" value="1"/>
</dbReference>
<evidence type="ECO:0000313" key="3">
    <source>
        <dbReference type="EMBL" id="SNV33769.1"/>
    </source>
</evidence>
<gene>
    <name evidence="3" type="ORF">SAMEA4412665_01007</name>
</gene>
<dbReference type="GO" id="GO:0005737">
    <property type="term" value="C:cytoplasm"/>
    <property type="evidence" value="ECO:0007669"/>
    <property type="project" value="TreeGrafter"/>
</dbReference>
<dbReference type="SUPFAM" id="SSF53254">
    <property type="entry name" value="Phosphoglycerate mutase-like"/>
    <property type="match status" value="1"/>
</dbReference>
<dbReference type="Pfam" id="PF00300">
    <property type="entry name" value="His_Phos_1"/>
    <property type="match status" value="1"/>
</dbReference>
<dbReference type="EMBL" id="LT906441">
    <property type="protein sequence ID" value="SNV33769.1"/>
    <property type="molecule type" value="Genomic_DNA"/>
</dbReference>
<dbReference type="eggNOG" id="COG0406">
    <property type="taxonomic scope" value="Bacteria"/>
</dbReference>
<evidence type="ECO:0000313" key="4">
    <source>
        <dbReference type="Proteomes" id="UP000215332"/>
    </source>
</evidence>
<dbReference type="AlphaFoldDB" id="A0A239WHT3"/>
<sequence length="212" mass="22689">MSGRTRLVLVRHGRTSYNVQGRLQGRLDIDLDEVGRRQVAATAPVIAAMEPAAVLSSPLQRARHTAEAIASAAGVSVREDGRLVEIDVGVWSGEKASQLRRNDPTYAAGMTARDDYVRPGGESAGEVAERIIAVCADAVGEHAGQTVVLVSHGFALRTAAAYLMGGDYAASRQFGGLANCGWIVLDHLDAEERQRRGFTSPWRLMAYNATVS</sequence>
<name>A0A239WHT3_9ACTN</name>
<accession>A0A239WHT3</accession>
<reference evidence="3 4" key="1">
    <citation type="submission" date="2017-06" db="EMBL/GenBank/DDBJ databases">
        <authorList>
            <consortium name="Pathogen Informatics"/>
        </authorList>
    </citation>
    <scope>NUCLEOTIDE SEQUENCE [LARGE SCALE GENOMIC DNA]</scope>
    <source>
        <strain evidence="3 4">NCTC11865</strain>
    </source>
</reference>
<dbReference type="PANTHER" id="PTHR48100:SF62">
    <property type="entry name" value="GLUCOSYL-3-PHOSPHOGLYCERATE PHOSPHATASE"/>
    <property type="match status" value="1"/>
</dbReference>
<dbReference type="Proteomes" id="UP000215332">
    <property type="component" value="Chromosome 1"/>
</dbReference>